<evidence type="ECO:0000259" key="6">
    <source>
        <dbReference type="Pfam" id="PF00496"/>
    </source>
</evidence>
<dbReference type="InterPro" id="IPR039424">
    <property type="entry name" value="SBP_5"/>
</dbReference>
<name>A0A2R6CC03_9ARCH</name>
<evidence type="ECO:0000256" key="4">
    <source>
        <dbReference type="SAM" id="MobiDB-lite"/>
    </source>
</evidence>
<evidence type="ECO:0000256" key="3">
    <source>
        <dbReference type="ARBA" id="ARBA00022729"/>
    </source>
</evidence>
<evidence type="ECO:0000313" key="7">
    <source>
        <dbReference type="EMBL" id="PSO08434.1"/>
    </source>
</evidence>
<dbReference type="AlphaFoldDB" id="A0A2R6CC03"/>
<reference evidence="7 8" key="1">
    <citation type="submission" date="2017-04" db="EMBL/GenBank/DDBJ databases">
        <title>Novel microbial lineages endemic to geothermal iron-oxide mats fill important gaps in the evolutionary history of Archaea.</title>
        <authorList>
            <person name="Jay Z.J."/>
            <person name="Beam J.P."/>
            <person name="Dlakic M."/>
            <person name="Rusch D.B."/>
            <person name="Kozubal M.A."/>
            <person name="Inskeep W.P."/>
        </authorList>
    </citation>
    <scope>NUCLEOTIDE SEQUENCE [LARGE SCALE GENOMIC DNA]</scope>
    <source>
        <strain evidence="7">BE_D</strain>
    </source>
</reference>
<comment type="similarity">
    <text evidence="1">Belongs to the bacterial solute-binding protein 5 family.</text>
</comment>
<dbReference type="GO" id="GO:0015833">
    <property type="term" value="P:peptide transport"/>
    <property type="evidence" value="ECO:0007669"/>
    <property type="project" value="TreeGrafter"/>
</dbReference>
<organism evidence="7 8">
    <name type="scientific">Candidatus Marsarchaeota G2 archaeon BE_D</name>
    <dbReference type="NCBI Taxonomy" id="1978158"/>
    <lineage>
        <taxon>Archaea</taxon>
        <taxon>Candidatus Marsarchaeota</taxon>
        <taxon>Candidatus Marsarchaeota group 2</taxon>
    </lineage>
</organism>
<protein>
    <recommendedName>
        <fullName evidence="6">Solute-binding protein family 5 domain-containing protein</fullName>
    </recommendedName>
</protein>
<evidence type="ECO:0000256" key="1">
    <source>
        <dbReference type="ARBA" id="ARBA00005695"/>
    </source>
</evidence>
<keyword evidence="5" id="KW-0472">Membrane</keyword>
<feature type="transmembrane region" description="Helical" evidence="5">
    <location>
        <begin position="260"/>
        <end position="280"/>
    </location>
</feature>
<dbReference type="Pfam" id="PF00496">
    <property type="entry name" value="SBP_bac_5"/>
    <property type="match status" value="1"/>
</dbReference>
<sequence length="286" mass="30839">MIPNLTPYQFNLTLANQILNDAGYKMGPNGVRVSPSGIPLSYTLYVINEAPEEVEAANIIAGWWSQIGVKATVDAVDAGTLASIIWPNFTQDFDLWDWFTSPALPTLLDVFLANQTETGTSDSGYNNSAYDALYGQMITATNYTTVYKDAYELQQMLYQDLPYIMLYYVKSIEAYNSQAFTGYFDNMTGGPFSDVNWYTFIDLQPASSPQSSSTTVQQSSSTSSVSTQSSSSSSPQASSSSTSSAPSPSTTSSGAISTPLIAGVVVLVVIVVLVVVALSLRRRPTT</sequence>
<keyword evidence="3" id="KW-0732">Signal</keyword>
<dbReference type="GO" id="GO:1904680">
    <property type="term" value="F:peptide transmembrane transporter activity"/>
    <property type="evidence" value="ECO:0007669"/>
    <property type="project" value="TreeGrafter"/>
</dbReference>
<gene>
    <name evidence="7" type="ORF">B9Q04_05555</name>
</gene>
<feature type="domain" description="Solute-binding protein family 5" evidence="6">
    <location>
        <begin position="7"/>
        <end position="103"/>
    </location>
</feature>
<comment type="caution">
    <text evidence="7">The sequence shown here is derived from an EMBL/GenBank/DDBJ whole genome shotgun (WGS) entry which is preliminary data.</text>
</comment>
<evidence type="ECO:0000256" key="5">
    <source>
        <dbReference type="SAM" id="Phobius"/>
    </source>
</evidence>
<proteinExistence type="inferred from homology"/>
<dbReference type="Gene3D" id="3.10.105.10">
    <property type="entry name" value="Dipeptide-binding Protein, Domain 3"/>
    <property type="match status" value="1"/>
</dbReference>
<dbReference type="InterPro" id="IPR000914">
    <property type="entry name" value="SBP_5_dom"/>
</dbReference>
<dbReference type="SUPFAM" id="SSF53850">
    <property type="entry name" value="Periplasmic binding protein-like II"/>
    <property type="match status" value="1"/>
</dbReference>
<evidence type="ECO:0000256" key="2">
    <source>
        <dbReference type="ARBA" id="ARBA00022448"/>
    </source>
</evidence>
<evidence type="ECO:0000313" key="8">
    <source>
        <dbReference type="Proteomes" id="UP000242015"/>
    </source>
</evidence>
<dbReference type="Proteomes" id="UP000242015">
    <property type="component" value="Unassembled WGS sequence"/>
</dbReference>
<dbReference type="PANTHER" id="PTHR30290">
    <property type="entry name" value="PERIPLASMIC BINDING COMPONENT OF ABC TRANSPORTER"/>
    <property type="match status" value="1"/>
</dbReference>
<accession>A0A2R6CC03</accession>
<keyword evidence="2" id="KW-0813">Transport</keyword>
<keyword evidence="5" id="KW-0812">Transmembrane</keyword>
<feature type="region of interest" description="Disordered" evidence="4">
    <location>
        <begin position="209"/>
        <end position="250"/>
    </location>
</feature>
<keyword evidence="5" id="KW-1133">Transmembrane helix</keyword>
<dbReference type="PANTHER" id="PTHR30290:SF9">
    <property type="entry name" value="OLIGOPEPTIDE-BINDING PROTEIN APPA"/>
    <property type="match status" value="1"/>
</dbReference>
<dbReference type="EMBL" id="NEXF01000091">
    <property type="protein sequence ID" value="PSO08434.1"/>
    <property type="molecule type" value="Genomic_DNA"/>
</dbReference>